<dbReference type="InterPro" id="IPR042099">
    <property type="entry name" value="ANL_N_sf"/>
</dbReference>
<evidence type="ECO:0000256" key="4">
    <source>
        <dbReference type="ARBA" id="ARBA00023140"/>
    </source>
</evidence>
<dbReference type="PANTHER" id="PTHR24096">
    <property type="entry name" value="LONG-CHAIN-FATTY-ACID--COA LIGASE"/>
    <property type="match status" value="1"/>
</dbReference>
<dbReference type="EMBL" id="BTRK01000001">
    <property type="protein sequence ID" value="GMR30091.1"/>
    <property type="molecule type" value="Genomic_DNA"/>
</dbReference>
<dbReference type="Proteomes" id="UP001328107">
    <property type="component" value="Unassembled WGS sequence"/>
</dbReference>
<organism evidence="7 8">
    <name type="scientific">Pristionchus mayeri</name>
    <dbReference type="NCBI Taxonomy" id="1317129"/>
    <lineage>
        <taxon>Eukaryota</taxon>
        <taxon>Metazoa</taxon>
        <taxon>Ecdysozoa</taxon>
        <taxon>Nematoda</taxon>
        <taxon>Chromadorea</taxon>
        <taxon>Rhabditida</taxon>
        <taxon>Rhabditina</taxon>
        <taxon>Diplogasteromorpha</taxon>
        <taxon>Diplogasteroidea</taxon>
        <taxon>Neodiplogasteridae</taxon>
        <taxon>Pristionchus</taxon>
    </lineage>
</organism>
<name>A0AAN4YX95_9BILA</name>
<evidence type="ECO:0008006" key="9">
    <source>
        <dbReference type="Google" id="ProtNLM"/>
    </source>
</evidence>
<dbReference type="Pfam" id="PF13193">
    <property type="entry name" value="AMP-binding_C"/>
    <property type="match status" value="1"/>
</dbReference>
<dbReference type="AlphaFoldDB" id="A0AAN4YX95"/>
<evidence type="ECO:0000259" key="6">
    <source>
        <dbReference type="Pfam" id="PF13193"/>
    </source>
</evidence>
<accession>A0AAN4YX95</accession>
<gene>
    <name evidence="7" type="ORF">PMAYCL1PPCAC_00286</name>
</gene>
<sequence>DSILLAPFSSGTTGTPKCALLTHENYSAATASLKAGLFDGLGAVRERTLAMLPFHHASGFWALLFCLLEGHHSIILRGFSVGRILELIDTYEISILNVVPSIVAALARVEQPMHSMRIVLCGSAPLGKELSEALLQRHPSIEHLIQGYGMTEVVVLSHATPPSEAAAAGKYGSCGRLLPGFEAKVINDNGEEAGLNKMGELLLRGRAVMRSYLRDGTPLDEEGWLRTGDLVSLDGDGFCFVVDRKKDVFKVHGKQVSPAEIEDLLLTHPAIAQAAVVGIPNEHACHVPRAFIVLSGEESSEIMHDIAQFVKDRLSPHKHPKGGIRVVDELPKSSSGKVLRRVLQGMTAE</sequence>
<evidence type="ECO:0000256" key="3">
    <source>
        <dbReference type="ARBA" id="ARBA00022598"/>
    </source>
</evidence>
<dbReference type="GO" id="GO:0005777">
    <property type="term" value="C:peroxisome"/>
    <property type="evidence" value="ECO:0007669"/>
    <property type="project" value="UniProtKB-SubCell"/>
</dbReference>
<feature type="domain" description="AMP-binding enzyme C-terminal" evidence="6">
    <location>
        <begin position="260"/>
        <end position="337"/>
    </location>
</feature>
<comment type="subcellular location">
    <subcellularLocation>
        <location evidence="1">Peroxisome</location>
    </subcellularLocation>
</comment>
<dbReference type="GO" id="GO:0016405">
    <property type="term" value="F:CoA-ligase activity"/>
    <property type="evidence" value="ECO:0007669"/>
    <property type="project" value="TreeGrafter"/>
</dbReference>
<dbReference type="Pfam" id="PF00501">
    <property type="entry name" value="AMP-binding"/>
    <property type="match status" value="1"/>
</dbReference>
<comment type="similarity">
    <text evidence="2">Belongs to the ATP-dependent AMP-binding enzyme family.</text>
</comment>
<dbReference type="SUPFAM" id="SSF56801">
    <property type="entry name" value="Acetyl-CoA synthetase-like"/>
    <property type="match status" value="1"/>
</dbReference>
<reference evidence="8" key="1">
    <citation type="submission" date="2022-10" db="EMBL/GenBank/DDBJ databases">
        <title>Genome assembly of Pristionchus species.</title>
        <authorList>
            <person name="Yoshida K."/>
            <person name="Sommer R.J."/>
        </authorList>
    </citation>
    <scope>NUCLEOTIDE SEQUENCE [LARGE SCALE GENOMIC DNA]</scope>
    <source>
        <strain evidence="8">RS5460</strain>
    </source>
</reference>
<dbReference type="InterPro" id="IPR045851">
    <property type="entry name" value="AMP-bd_C_sf"/>
</dbReference>
<protein>
    <recommendedName>
        <fullName evidence="9">AMP-binding protein</fullName>
    </recommendedName>
</protein>
<evidence type="ECO:0000256" key="1">
    <source>
        <dbReference type="ARBA" id="ARBA00004275"/>
    </source>
</evidence>
<keyword evidence="4" id="KW-0576">Peroxisome</keyword>
<dbReference type="Gene3D" id="3.30.300.30">
    <property type="match status" value="1"/>
</dbReference>
<dbReference type="InterPro" id="IPR000873">
    <property type="entry name" value="AMP-dep_synth/lig_dom"/>
</dbReference>
<keyword evidence="3" id="KW-0436">Ligase</keyword>
<feature type="non-terminal residue" evidence="7">
    <location>
        <position position="1"/>
    </location>
</feature>
<keyword evidence="8" id="KW-1185">Reference proteome</keyword>
<comment type="caution">
    <text evidence="7">The sequence shown here is derived from an EMBL/GenBank/DDBJ whole genome shotgun (WGS) entry which is preliminary data.</text>
</comment>
<evidence type="ECO:0000313" key="7">
    <source>
        <dbReference type="EMBL" id="GMR30091.1"/>
    </source>
</evidence>
<dbReference type="PANTHER" id="PTHR24096:SF149">
    <property type="entry name" value="AMP-BINDING DOMAIN-CONTAINING PROTEIN-RELATED"/>
    <property type="match status" value="1"/>
</dbReference>
<dbReference type="InterPro" id="IPR025110">
    <property type="entry name" value="AMP-bd_C"/>
</dbReference>
<evidence type="ECO:0000313" key="8">
    <source>
        <dbReference type="Proteomes" id="UP001328107"/>
    </source>
</evidence>
<evidence type="ECO:0000256" key="2">
    <source>
        <dbReference type="ARBA" id="ARBA00006432"/>
    </source>
</evidence>
<evidence type="ECO:0000259" key="5">
    <source>
        <dbReference type="Pfam" id="PF00501"/>
    </source>
</evidence>
<dbReference type="Gene3D" id="3.40.50.12780">
    <property type="entry name" value="N-terminal domain of ligase-like"/>
    <property type="match status" value="1"/>
</dbReference>
<feature type="domain" description="AMP-dependent synthetase/ligase" evidence="5">
    <location>
        <begin position="1"/>
        <end position="213"/>
    </location>
</feature>
<proteinExistence type="inferred from homology"/>
<feature type="non-terminal residue" evidence="7">
    <location>
        <position position="349"/>
    </location>
</feature>